<protein>
    <submittedName>
        <fullName evidence="2">Uncharacterized protein</fullName>
    </submittedName>
</protein>
<keyword evidence="1" id="KW-0812">Transmembrane</keyword>
<dbReference type="InterPro" id="IPR055713">
    <property type="entry name" value="DUF7289"/>
</dbReference>
<dbReference type="AlphaFoldDB" id="A0A2A2FJN1"/>
<dbReference type="Proteomes" id="UP000218083">
    <property type="component" value="Unassembled WGS sequence"/>
</dbReference>
<dbReference type="EMBL" id="NSKC01000002">
    <property type="protein sequence ID" value="PAU84887.1"/>
    <property type="molecule type" value="Genomic_DNA"/>
</dbReference>
<organism evidence="2 3">
    <name type="scientific">Halorubrum salipaludis</name>
    <dbReference type="NCBI Taxonomy" id="2032630"/>
    <lineage>
        <taxon>Archaea</taxon>
        <taxon>Methanobacteriati</taxon>
        <taxon>Methanobacteriota</taxon>
        <taxon>Stenosarchaea group</taxon>
        <taxon>Halobacteria</taxon>
        <taxon>Halobacteriales</taxon>
        <taxon>Haloferacaceae</taxon>
        <taxon>Halorubrum</taxon>
    </lineage>
</organism>
<proteinExistence type="predicted"/>
<dbReference type="OrthoDB" id="118051at2157"/>
<keyword evidence="3" id="KW-1185">Reference proteome</keyword>
<evidence type="ECO:0000313" key="3">
    <source>
        <dbReference type="Proteomes" id="UP000218083"/>
    </source>
</evidence>
<dbReference type="Pfam" id="PF23960">
    <property type="entry name" value="DUF7289"/>
    <property type="match status" value="1"/>
</dbReference>
<evidence type="ECO:0000256" key="1">
    <source>
        <dbReference type="SAM" id="Phobius"/>
    </source>
</evidence>
<evidence type="ECO:0000313" key="2">
    <source>
        <dbReference type="EMBL" id="PAU84887.1"/>
    </source>
</evidence>
<comment type="caution">
    <text evidence="2">The sequence shown here is derived from an EMBL/GenBank/DDBJ whole genome shotgun (WGS) entry which is preliminary data.</text>
</comment>
<feature type="transmembrane region" description="Helical" evidence="1">
    <location>
        <begin position="30"/>
        <end position="53"/>
    </location>
</feature>
<gene>
    <name evidence="2" type="ORF">CK500_05055</name>
</gene>
<accession>A0A2A2FJN1</accession>
<keyword evidence="1" id="KW-0472">Membrane</keyword>
<dbReference type="RefSeq" id="WP_095636159.1">
    <property type="nucleotide sequence ID" value="NZ_NSKC01000002.1"/>
</dbReference>
<name>A0A2A2FJN1_9EURY</name>
<keyword evidence="1" id="KW-1133">Transmembrane helix</keyword>
<reference evidence="2 3" key="1">
    <citation type="submission" date="2017-08" db="EMBL/GenBank/DDBJ databases">
        <title>The strain WRN001 was isolated from Binhai saline alkaline soil, Tianjin, China.</title>
        <authorList>
            <person name="Liu D."/>
            <person name="Zhang G."/>
        </authorList>
    </citation>
    <scope>NUCLEOTIDE SEQUENCE [LARGE SCALE GENOMIC DNA]</scope>
    <source>
        <strain evidence="2 3">WN019</strain>
    </source>
</reference>
<sequence>MSDRRSRTVSIGGIPGGPSLVEDERGVSDVVGYILVFSLITITIGTVFAVGISGVEDRREAERVDNVERAFEVFDDNLRDIQRYGDPNRATEVRLAGGTLSVTGETRFTLANTSDPGEVDNRTVAAWTSRPLAYRDGGTTIAYDAGALVRGDGDGSVMLSEPRFVAADDRTTIPIVALVRGSGGDSVAGEGTVQITTVEDATTNSETERFEGDGETLYLWVETEHPDAWGRYFEETDGFGNATPAGTEGVAVAELGHSETVYVRETVRIIELRR</sequence>